<dbReference type="RefSeq" id="WP_132621881.1">
    <property type="nucleotide sequence ID" value="NZ_SMKQ01000243.1"/>
</dbReference>
<feature type="region of interest" description="Disordered" evidence="1">
    <location>
        <begin position="20"/>
        <end position="47"/>
    </location>
</feature>
<evidence type="ECO:0008006" key="5">
    <source>
        <dbReference type="Google" id="ProtNLM"/>
    </source>
</evidence>
<gene>
    <name evidence="3" type="ORF">E1286_41360</name>
</gene>
<dbReference type="EMBL" id="SMKQ01000243">
    <property type="protein sequence ID" value="TDD34024.1"/>
    <property type="molecule type" value="Genomic_DNA"/>
</dbReference>
<keyword evidence="4" id="KW-1185">Reference proteome</keyword>
<sequence>MILATLVVAALVAGCSDAPAGVSPPGDSVRVSPTAATPVSPTPSPRVSRTALTVEQAARRYLGIVRPYNVALERLEQAINGGRPVAELRRRAAQVATANEAHIRRLTGTPWPAAVRGPMRRLTAESGRAQRHWLLAARAQSRDALVQQVLNAVRHDGKAPAAKIRALLHLERYDEDDYA</sequence>
<feature type="chain" id="PRO_5020386211" description="Lipoprotein" evidence="2">
    <location>
        <begin position="21"/>
        <end position="179"/>
    </location>
</feature>
<protein>
    <recommendedName>
        <fullName evidence="5">Lipoprotein</fullName>
    </recommendedName>
</protein>
<evidence type="ECO:0000256" key="2">
    <source>
        <dbReference type="SAM" id="SignalP"/>
    </source>
</evidence>
<dbReference type="AlphaFoldDB" id="A0A4R4XSC5"/>
<feature type="signal peptide" evidence="2">
    <location>
        <begin position="1"/>
        <end position="20"/>
    </location>
</feature>
<feature type="compositionally biased region" description="Low complexity" evidence="1">
    <location>
        <begin position="31"/>
        <end position="47"/>
    </location>
</feature>
<dbReference type="OrthoDB" id="3392009at2"/>
<evidence type="ECO:0000313" key="4">
    <source>
        <dbReference type="Proteomes" id="UP000295302"/>
    </source>
</evidence>
<keyword evidence="2" id="KW-0732">Signal</keyword>
<dbReference type="Proteomes" id="UP000295302">
    <property type="component" value="Unassembled WGS sequence"/>
</dbReference>
<organism evidence="3 4">
    <name type="scientific">Nonomuraea terrae</name>
    <dbReference type="NCBI Taxonomy" id="2530383"/>
    <lineage>
        <taxon>Bacteria</taxon>
        <taxon>Bacillati</taxon>
        <taxon>Actinomycetota</taxon>
        <taxon>Actinomycetes</taxon>
        <taxon>Streptosporangiales</taxon>
        <taxon>Streptosporangiaceae</taxon>
        <taxon>Nonomuraea</taxon>
    </lineage>
</organism>
<accession>A0A4R4XSC5</accession>
<evidence type="ECO:0000256" key="1">
    <source>
        <dbReference type="SAM" id="MobiDB-lite"/>
    </source>
</evidence>
<proteinExistence type="predicted"/>
<name>A0A4R4XSC5_9ACTN</name>
<comment type="caution">
    <text evidence="3">The sequence shown here is derived from an EMBL/GenBank/DDBJ whole genome shotgun (WGS) entry which is preliminary data.</text>
</comment>
<reference evidence="3 4" key="1">
    <citation type="submission" date="2019-03" db="EMBL/GenBank/DDBJ databases">
        <title>Draft genome sequences of novel Actinobacteria.</title>
        <authorList>
            <person name="Sahin N."/>
            <person name="Ay H."/>
            <person name="Saygin H."/>
        </authorList>
    </citation>
    <scope>NUCLEOTIDE SEQUENCE [LARGE SCALE GENOMIC DNA]</scope>
    <source>
        <strain evidence="3 4">CH32</strain>
    </source>
</reference>
<evidence type="ECO:0000313" key="3">
    <source>
        <dbReference type="EMBL" id="TDD34024.1"/>
    </source>
</evidence>